<evidence type="ECO:0000256" key="1">
    <source>
        <dbReference type="ARBA" id="ARBA00004273"/>
    </source>
</evidence>
<sequence>MQRLVRTVFTSCKYALVTISAVEVFQSNVGTLAVSTGPSMWPTLTDGVNVSVISKVSSSDRGDVVVFRSPEDRSKSIVKRLVAMEGDRVLVRGRWVEIPRNCAWIEGDNKTQSRDSRHFGPVSLSLYEGKVVCNVWPVHSAGFLQRAVEPEYAPPDLHRAAVRSSSADVAIIETKGRDPLEGAPESR</sequence>
<dbReference type="CDD" id="cd06530">
    <property type="entry name" value="S26_SPase_I"/>
    <property type="match status" value="1"/>
</dbReference>
<name>A0A8K0AG73_ANDGO</name>
<dbReference type="InterPro" id="IPR036286">
    <property type="entry name" value="LexA/Signal_pep-like_sf"/>
</dbReference>
<comment type="subcellular location">
    <subcellularLocation>
        <location evidence="1">Mitochondrion inner membrane</location>
    </subcellularLocation>
</comment>
<evidence type="ECO:0000256" key="4">
    <source>
        <dbReference type="ARBA" id="ARBA00023128"/>
    </source>
</evidence>
<organism evidence="9 10">
    <name type="scientific">Andalucia godoyi</name>
    <name type="common">Flagellate</name>
    <dbReference type="NCBI Taxonomy" id="505711"/>
    <lineage>
        <taxon>Eukaryota</taxon>
        <taxon>Discoba</taxon>
        <taxon>Jakobida</taxon>
        <taxon>Andalucina</taxon>
        <taxon>Andaluciidae</taxon>
        <taxon>Andalucia</taxon>
    </lineage>
</organism>
<proteinExistence type="inferred from homology"/>
<comment type="similarity">
    <text evidence="6">Belongs to the peptidase S26 family. IMP1 subfamily.</text>
</comment>
<dbReference type="GO" id="GO:0006465">
    <property type="term" value="P:signal peptide processing"/>
    <property type="evidence" value="ECO:0007669"/>
    <property type="project" value="InterPro"/>
</dbReference>
<gene>
    <name evidence="9" type="ORF">ANDGO_08086</name>
</gene>
<dbReference type="InterPro" id="IPR000223">
    <property type="entry name" value="Pept_S26A_signal_pept_1"/>
</dbReference>
<reference evidence="9" key="1">
    <citation type="submission" date="2019-09" db="EMBL/GenBank/DDBJ databases">
        <title>The Mitochondrial Proteome of the Jakobid, Andalucia godoyi, a Protist With the Most Gene-Rich and Bacteria-Like Mitochondrial Genome.</title>
        <authorList>
            <person name="Gray M.W."/>
            <person name="Burger G."/>
            <person name="Derelle R."/>
            <person name="Klimes V."/>
            <person name="Leger M."/>
            <person name="Sarrasin M."/>
            <person name="Vlcek C."/>
            <person name="Roger A.J."/>
            <person name="Elias M."/>
            <person name="Lang B.F."/>
        </authorList>
    </citation>
    <scope>NUCLEOTIDE SEQUENCE</scope>
    <source>
        <strain evidence="9">And28</strain>
    </source>
</reference>
<feature type="domain" description="Peptidase S26" evidence="8">
    <location>
        <begin position="24"/>
        <end position="95"/>
    </location>
</feature>
<dbReference type="OrthoDB" id="308440at2759"/>
<evidence type="ECO:0000256" key="3">
    <source>
        <dbReference type="ARBA" id="ARBA00022801"/>
    </source>
</evidence>
<dbReference type="EMBL" id="VRVR01000046">
    <property type="protein sequence ID" value="KAF0852320.1"/>
    <property type="molecule type" value="Genomic_DNA"/>
</dbReference>
<dbReference type="GO" id="GO:0042720">
    <property type="term" value="C:mitochondrial inner membrane peptidase complex"/>
    <property type="evidence" value="ECO:0007669"/>
    <property type="project" value="TreeGrafter"/>
</dbReference>
<evidence type="ECO:0000256" key="2">
    <source>
        <dbReference type="ARBA" id="ARBA00022792"/>
    </source>
</evidence>
<feature type="active site" evidence="7">
    <location>
        <position position="39"/>
    </location>
</feature>
<evidence type="ECO:0000256" key="7">
    <source>
        <dbReference type="PIRSR" id="PIRSR600223-1"/>
    </source>
</evidence>
<protein>
    <submittedName>
        <fullName evidence="9">Mitochondrial integral membrane protein (IMP) complex Imp1 (Core peptidase)</fullName>
    </submittedName>
</protein>
<evidence type="ECO:0000313" key="10">
    <source>
        <dbReference type="Proteomes" id="UP000799049"/>
    </source>
</evidence>
<dbReference type="AlphaFoldDB" id="A0A8K0AG73"/>
<dbReference type="InterPro" id="IPR019533">
    <property type="entry name" value="Peptidase_S26"/>
</dbReference>
<evidence type="ECO:0000256" key="5">
    <source>
        <dbReference type="ARBA" id="ARBA00023136"/>
    </source>
</evidence>
<keyword evidence="3" id="KW-0378">Hydrolase</keyword>
<dbReference type="PANTHER" id="PTHR12383">
    <property type="entry name" value="PROTEASE FAMILY S26 MITOCHONDRIAL INNER MEMBRANE PROTEASE-RELATED"/>
    <property type="match status" value="1"/>
</dbReference>
<feature type="active site" evidence="7">
    <location>
        <position position="79"/>
    </location>
</feature>
<evidence type="ECO:0000256" key="6">
    <source>
        <dbReference type="ARBA" id="ARBA00038445"/>
    </source>
</evidence>
<dbReference type="PANTHER" id="PTHR12383:SF16">
    <property type="entry name" value="MITOCHONDRIAL INNER MEMBRANE PROTEASE SUBUNIT 1"/>
    <property type="match status" value="1"/>
</dbReference>
<dbReference type="Pfam" id="PF10502">
    <property type="entry name" value="Peptidase_S26"/>
    <property type="match status" value="2"/>
</dbReference>
<dbReference type="PRINTS" id="PR00727">
    <property type="entry name" value="LEADERPTASE"/>
</dbReference>
<evidence type="ECO:0000313" key="9">
    <source>
        <dbReference type="EMBL" id="KAF0852320.1"/>
    </source>
</evidence>
<dbReference type="Gene3D" id="2.10.109.10">
    <property type="entry name" value="Umud Fragment, subunit A"/>
    <property type="match status" value="1"/>
</dbReference>
<keyword evidence="2" id="KW-0999">Mitochondrion inner membrane</keyword>
<dbReference type="SUPFAM" id="SSF51306">
    <property type="entry name" value="LexA/Signal peptidase"/>
    <property type="match status" value="1"/>
</dbReference>
<dbReference type="InterPro" id="IPR052064">
    <property type="entry name" value="Mito_IMP1_subunit"/>
</dbReference>
<accession>A0A8K0AG73</accession>
<keyword evidence="4" id="KW-0496">Mitochondrion</keyword>
<keyword evidence="10" id="KW-1185">Reference proteome</keyword>
<dbReference type="GO" id="GO:0006627">
    <property type="term" value="P:protein processing involved in protein targeting to mitochondrion"/>
    <property type="evidence" value="ECO:0007669"/>
    <property type="project" value="TreeGrafter"/>
</dbReference>
<keyword evidence="5" id="KW-0472">Membrane</keyword>
<dbReference type="Proteomes" id="UP000799049">
    <property type="component" value="Unassembled WGS sequence"/>
</dbReference>
<dbReference type="GO" id="GO:0004252">
    <property type="term" value="F:serine-type endopeptidase activity"/>
    <property type="evidence" value="ECO:0007669"/>
    <property type="project" value="InterPro"/>
</dbReference>
<feature type="domain" description="Peptidase S26" evidence="8">
    <location>
        <begin position="97"/>
        <end position="136"/>
    </location>
</feature>
<comment type="caution">
    <text evidence="9">The sequence shown here is derived from an EMBL/GenBank/DDBJ whole genome shotgun (WGS) entry which is preliminary data.</text>
</comment>
<evidence type="ECO:0000259" key="8">
    <source>
        <dbReference type="Pfam" id="PF10502"/>
    </source>
</evidence>